<keyword evidence="4" id="KW-1185">Reference proteome</keyword>
<feature type="region of interest" description="Disordered" evidence="1">
    <location>
        <begin position="38"/>
        <end position="66"/>
    </location>
</feature>
<sequence>MPFIESSQEWLTLSAQLLEARPTTTRVTTKYSISPAKVRAAKKSETADADTPMTDAPASKPPRGKLIIKTYDPQSGVCLKYKTSKAAEVGRLVQMLGSLGRNMGGLKSAPITAPTVEEEVGAVAGTATPPVAAAAAPVAGSGDGGKGKKKKKGKR</sequence>
<proteinExistence type="predicted"/>
<dbReference type="AlphaFoldDB" id="A0A9W9CWD1"/>
<evidence type="ECO:0000259" key="2">
    <source>
        <dbReference type="Pfam" id="PF05486"/>
    </source>
</evidence>
<dbReference type="Proteomes" id="UP001140453">
    <property type="component" value="Unassembled WGS sequence"/>
</dbReference>
<evidence type="ECO:0000256" key="1">
    <source>
        <dbReference type="SAM" id="MobiDB-lite"/>
    </source>
</evidence>
<evidence type="ECO:0000313" key="4">
    <source>
        <dbReference type="Proteomes" id="UP001140453"/>
    </source>
</evidence>
<gene>
    <name evidence="3" type="ORF">N0V93_005044</name>
</gene>
<evidence type="ECO:0000313" key="3">
    <source>
        <dbReference type="EMBL" id="KAJ4391427.1"/>
    </source>
</evidence>
<reference evidence="3" key="1">
    <citation type="submission" date="2022-10" db="EMBL/GenBank/DDBJ databases">
        <title>Tapping the CABI collections for fungal endophytes: first genome assemblies for Collariella, Neodidymelliopsis, Ascochyta clinopodiicola, Didymella pomorum, Didymosphaeria variabile, Neocosmospora piperis and Neocucurbitaria cava.</title>
        <authorList>
            <person name="Hill R."/>
        </authorList>
    </citation>
    <scope>NUCLEOTIDE SEQUENCE</scope>
    <source>
        <strain evidence="3">IMI 355082</strain>
    </source>
</reference>
<comment type="caution">
    <text evidence="3">The sequence shown here is derived from an EMBL/GenBank/DDBJ whole genome shotgun (WGS) entry which is preliminary data.</text>
</comment>
<feature type="domain" description="SRP9" evidence="2">
    <location>
        <begin position="5"/>
        <end position="103"/>
    </location>
</feature>
<dbReference type="Pfam" id="PF05486">
    <property type="entry name" value="SRP9-21"/>
    <property type="match status" value="1"/>
</dbReference>
<name>A0A9W9CWD1_9PEZI</name>
<dbReference type="GO" id="GO:0005786">
    <property type="term" value="C:signal recognition particle, endoplasmic reticulum targeting"/>
    <property type="evidence" value="ECO:0007669"/>
    <property type="project" value="TreeGrafter"/>
</dbReference>
<accession>A0A9W9CWD1</accession>
<protein>
    <recommendedName>
        <fullName evidence="2">SRP9 domain-containing protein</fullName>
    </recommendedName>
</protein>
<dbReference type="InterPro" id="IPR039914">
    <property type="entry name" value="SRP9-like"/>
</dbReference>
<dbReference type="PANTHER" id="PTHR12834">
    <property type="entry name" value="SIGNAL RECOGNITION PARTICLE 9 KDA PROTEIN"/>
    <property type="match status" value="1"/>
</dbReference>
<organism evidence="3 4">
    <name type="scientific">Gnomoniopsis smithogilvyi</name>
    <dbReference type="NCBI Taxonomy" id="1191159"/>
    <lineage>
        <taxon>Eukaryota</taxon>
        <taxon>Fungi</taxon>
        <taxon>Dikarya</taxon>
        <taxon>Ascomycota</taxon>
        <taxon>Pezizomycotina</taxon>
        <taxon>Sordariomycetes</taxon>
        <taxon>Sordariomycetidae</taxon>
        <taxon>Diaporthales</taxon>
        <taxon>Gnomoniaceae</taxon>
        <taxon>Gnomoniopsis</taxon>
    </lineage>
</organism>
<dbReference type="OrthoDB" id="5419752at2759"/>
<dbReference type="PANTHER" id="PTHR12834:SF12">
    <property type="entry name" value="SIGNAL RECOGNITION PARTICLE 9 KDA PROTEIN"/>
    <property type="match status" value="1"/>
</dbReference>
<feature type="region of interest" description="Disordered" evidence="1">
    <location>
        <begin position="133"/>
        <end position="155"/>
    </location>
</feature>
<dbReference type="EMBL" id="JAPEVB010000003">
    <property type="protein sequence ID" value="KAJ4391427.1"/>
    <property type="molecule type" value="Genomic_DNA"/>
</dbReference>
<dbReference type="GO" id="GO:0006614">
    <property type="term" value="P:SRP-dependent cotranslational protein targeting to membrane"/>
    <property type="evidence" value="ECO:0007669"/>
    <property type="project" value="InterPro"/>
</dbReference>
<feature type="compositionally biased region" description="Low complexity" evidence="1">
    <location>
        <begin position="49"/>
        <end position="58"/>
    </location>
</feature>
<dbReference type="InterPro" id="IPR009018">
    <property type="entry name" value="Signal_recog_particle_SRP9/14"/>
</dbReference>
<dbReference type="GO" id="GO:0008312">
    <property type="term" value="F:7S RNA binding"/>
    <property type="evidence" value="ECO:0007669"/>
    <property type="project" value="InterPro"/>
</dbReference>
<dbReference type="Gene3D" id="3.30.720.10">
    <property type="entry name" value="Signal recognition particle alu RNA binding heterodimer, srp9/1"/>
    <property type="match status" value="1"/>
</dbReference>
<dbReference type="InterPro" id="IPR039432">
    <property type="entry name" value="SRP9_dom"/>
</dbReference>